<dbReference type="GO" id="GO:0048488">
    <property type="term" value="P:synaptic vesicle endocytosis"/>
    <property type="evidence" value="ECO:0007669"/>
    <property type="project" value="TreeGrafter"/>
</dbReference>
<feature type="compositionally biased region" description="Polar residues" evidence="1">
    <location>
        <begin position="867"/>
        <end position="876"/>
    </location>
</feature>
<feature type="domain" description="Bridge-like lipid transfer protein family member 1 C-terminal" evidence="2">
    <location>
        <begin position="547"/>
        <end position="685"/>
    </location>
</feature>
<feature type="region of interest" description="Disordered" evidence="1">
    <location>
        <begin position="685"/>
        <end position="706"/>
    </location>
</feature>
<evidence type="ECO:0000313" key="4">
    <source>
        <dbReference type="WBParaSite" id="nRc.2.0.1.t34179-RA"/>
    </source>
</evidence>
<dbReference type="InterPro" id="IPR056742">
    <property type="entry name" value="BLTP1_C"/>
</dbReference>
<dbReference type="OMA" id="FERNICR"/>
<feature type="region of interest" description="Disordered" evidence="1">
    <location>
        <begin position="335"/>
        <end position="364"/>
    </location>
</feature>
<accession>A0A915K7L7</accession>
<organism evidence="3 4">
    <name type="scientific">Romanomermis culicivorax</name>
    <name type="common">Nematode worm</name>
    <dbReference type="NCBI Taxonomy" id="13658"/>
    <lineage>
        <taxon>Eukaryota</taxon>
        <taxon>Metazoa</taxon>
        <taxon>Ecdysozoa</taxon>
        <taxon>Nematoda</taxon>
        <taxon>Enoplea</taxon>
        <taxon>Dorylaimia</taxon>
        <taxon>Mermithida</taxon>
        <taxon>Mermithoidea</taxon>
        <taxon>Mermithidae</taxon>
        <taxon>Romanomermis</taxon>
    </lineage>
</organism>
<reference evidence="4" key="1">
    <citation type="submission" date="2022-11" db="UniProtKB">
        <authorList>
            <consortium name="WormBaseParasite"/>
        </authorList>
    </citation>
    <scope>IDENTIFICATION</scope>
</reference>
<dbReference type="PANTHER" id="PTHR31640">
    <property type="entry name" value="TRANSMEMBRANE PROTEIN KIAA1109"/>
    <property type="match status" value="1"/>
</dbReference>
<proteinExistence type="predicted"/>
<protein>
    <submittedName>
        <fullName evidence="4">Fragile site-associated protein C-terminal domain-containing protein</fullName>
    </submittedName>
</protein>
<dbReference type="Proteomes" id="UP000887565">
    <property type="component" value="Unplaced"/>
</dbReference>
<dbReference type="GO" id="GO:0098793">
    <property type="term" value="C:presynapse"/>
    <property type="evidence" value="ECO:0007669"/>
    <property type="project" value="GOC"/>
</dbReference>
<feature type="domain" description="Bridge-like lipid transfer protein family member 1 C-terminal" evidence="2">
    <location>
        <begin position="703"/>
        <end position="863"/>
    </location>
</feature>
<feature type="domain" description="Bridge-like lipid transfer protein family member 1 C-terminal" evidence="2">
    <location>
        <begin position="143"/>
        <end position="331"/>
    </location>
</feature>
<evidence type="ECO:0000256" key="1">
    <source>
        <dbReference type="SAM" id="MobiDB-lite"/>
    </source>
</evidence>
<dbReference type="PANTHER" id="PTHR31640:SF1">
    <property type="entry name" value="BRIDGE-LIKE LIPID TRANSFER PROTEIN FAMILY MEMBER 1"/>
    <property type="match status" value="1"/>
</dbReference>
<dbReference type="Pfam" id="PF25040">
    <property type="entry name" value="BLTP1_C"/>
    <property type="match status" value="4"/>
</dbReference>
<feature type="compositionally biased region" description="Low complexity" evidence="1">
    <location>
        <begin position="885"/>
        <end position="898"/>
    </location>
</feature>
<keyword evidence="3" id="KW-1185">Reference proteome</keyword>
<dbReference type="WBParaSite" id="nRc.2.0.1.t34179-RA">
    <property type="protein sequence ID" value="nRc.2.0.1.t34179-RA"/>
    <property type="gene ID" value="nRc.2.0.1.g34179"/>
</dbReference>
<name>A0A915K7L7_ROMCU</name>
<evidence type="ECO:0000259" key="2">
    <source>
        <dbReference type="Pfam" id="PF25040"/>
    </source>
</evidence>
<dbReference type="AlphaFoldDB" id="A0A915K7L7"/>
<evidence type="ECO:0000313" key="3">
    <source>
        <dbReference type="Proteomes" id="UP000887565"/>
    </source>
</evidence>
<feature type="region of interest" description="Disordered" evidence="1">
    <location>
        <begin position="415"/>
        <end position="440"/>
    </location>
</feature>
<feature type="domain" description="Bridge-like lipid transfer protein family member 1 C-terminal" evidence="2">
    <location>
        <begin position="17"/>
        <end position="117"/>
    </location>
</feature>
<feature type="region of interest" description="Disordered" evidence="1">
    <location>
        <begin position="867"/>
        <end position="898"/>
    </location>
</feature>
<dbReference type="InterPro" id="IPR033616">
    <property type="entry name" value="BLTP1"/>
</dbReference>
<sequence>MLKNLDSRGIGSFIEALQITIDDGLYMVMPLLAVQKSQIGSVGFQTLDESNAALLVSLETTSIAVCSSGSLVSKGKFKGFCVRFIEDFDASIDAWRPHSTEKLRPINAAAPSHGQQNIVNAGKMSSAGISQLNLAFSFDPSNINMCYVRSGTYDICSKTSLDAQVGSAQWFLNISWQMEGLDISLNTRMGRLCSLLTSTFTSFVAENYADDISDSISSSANINKLNISTPITANTAVNADYEDDTITNLPNFERNICRASKAQLAIQMRRQSKILSEMIRRGASEADIETERRKLQRYEAALYADFKQDLSDKIRYQSQKATTTFKDSIGWTGGSRASDIGEQKKKRTQRRLKTGDDSTVTDRQSSIADDISKAKLLSSSSRTSSVDFPSFLTKSRMTSDDKMVKYSPRIDAKKDVLSKKVSETSSQSRSAPLTPIRQHRGGAPSVDLYLDLKIYVDNGQCTFRSSSTGKPEQNSPKQSYRNRILNPLITTLTRVISNDIAATQTVIPLPGLNVKSYYASKNSSEKKISVQTLKFSGLPDDVINQMTSSIKRGQFYLCLSLERMPAETVIGTHILDFIEQTLEPISNFGSPGTKSSSSALGVGVAEAKAMKQCQGDHTSETVISVDQSETVYTMSSFPVDVIIYMNIQSSNLRFVSQPHSMIECLLRLPQLKLVATSRKADSAIVPASSKSNYPKNRPEPEKCSENSLSGGISITILLNDFCLFVYHPYQTLVTNRPNIGLPAASCAKDSSAGTQHSTSSDRRDALSLSIKEIIVDITRSQNVCTIGSPTLNSPVSKTAQGNAGSGSRMKNSVRFSLLVDVGDAKFKHDIRHLNEVLCFVKAWYRNAIFRRLFLGEVIVEPSSLNFSTSHSRSYAKSPSMKRGNSSSSTSSQTPSITSSLLYDNDEENFFSTVHDHEKQGTKVGDISKR</sequence>